<keyword evidence="4" id="KW-0009">Actin-binding</keyword>
<dbReference type="EnsemblPlants" id="AET7Gv21270000.6">
    <property type="protein sequence ID" value="AET7Gv21270000.6"/>
    <property type="gene ID" value="AET7Gv21270000"/>
</dbReference>
<reference evidence="6" key="3">
    <citation type="journal article" date="2017" name="Nature">
        <title>Genome sequence of the progenitor of the wheat D genome Aegilops tauschii.</title>
        <authorList>
            <person name="Luo M.C."/>
            <person name="Gu Y.Q."/>
            <person name="Puiu D."/>
            <person name="Wang H."/>
            <person name="Twardziok S.O."/>
            <person name="Deal K.R."/>
            <person name="Huo N."/>
            <person name="Zhu T."/>
            <person name="Wang L."/>
            <person name="Wang Y."/>
            <person name="McGuire P.E."/>
            <person name="Liu S."/>
            <person name="Long H."/>
            <person name="Ramasamy R.K."/>
            <person name="Rodriguez J.C."/>
            <person name="Van S.L."/>
            <person name="Yuan L."/>
            <person name="Wang Z."/>
            <person name="Xia Z."/>
            <person name="Xiao L."/>
            <person name="Anderson O.D."/>
            <person name="Ouyang S."/>
            <person name="Liang Y."/>
            <person name="Zimin A.V."/>
            <person name="Pertea G."/>
            <person name="Qi P."/>
            <person name="Bennetzen J.L."/>
            <person name="Dai X."/>
            <person name="Dawson M.W."/>
            <person name="Muller H.G."/>
            <person name="Kugler K."/>
            <person name="Rivarola-Duarte L."/>
            <person name="Spannagl M."/>
            <person name="Mayer K.F.X."/>
            <person name="Lu F.H."/>
            <person name="Bevan M.W."/>
            <person name="Leroy P."/>
            <person name="Li P."/>
            <person name="You F.M."/>
            <person name="Sun Q."/>
            <person name="Liu Z."/>
            <person name="Lyons E."/>
            <person name="Wicker T."/>
            <person name="Salzberg S.L."/>
            <person name="Devos K.M."/>
            <person name="Dvorak J."/>
        </authorList>
    </citation>
    <scope>NUCLEOTIDE SEQUENCE [LARGE SCALE GENOMIC DNA]</scope>
    <source>
        <strain evidence="6">cv. AL8/78</strain>
    </source>
</reference>
<dbReference type="GO" id="GO:0003779">
    <property type="term" value="F:actin binding"/>
    <property type="evidence" value="ECO:0007669"/>
    <property type="project" value="UniProtKB-KW"/>
</dbReference>
<reference evidence="6" key="4">
    <citation type="submission" date="2019-03" db="UniProtKB">
        <authorList>
            <consortium name="EnsemblPlants"/>
        </authorList>
    </citation>
    <scope>IDENTIFICATION</scope>
</reference>
<name>A0A453T746_AEGTS</name>
<dbReference type="AlphaFoldDB" id="A0A453T746"/>
<dbReference type="InterPro" id="IPR036753">
    <property type="entry name" value="ARPC3_sf"/>
</dbReference>
<proteinExistence type="inferred from homology"/>
<dbReference type="SUPFAM" id="SSF69060">
    <property type="entry name" value="Arp2/3 complex 21 kDa subunit ARPC3"/>
    <property type="match status" value="1"/>
</dbReference>
<protein>
    <submittedName>
        <fullName evidence="6">Uncharacterized protein</fullName>
    </submittedName>
</protein>
<evidence type="ECO:0000256" key="1">
    <source>
        <dbReference type="ARBA" id="ARBA00004245"/>
    </source>
</evidence>
<dbReference type="Proteomes" id="UP000015105">
    <property type="component" value="Chromosome 7D"/>
</dbReference>
<comment type="similarity">
    <text evidence="2">Belongs to the ARPC3 family.</text>
</comment>
<dbReference type="Pfam" id="PF04062">
    <property type="entry name" value="P21-Arc"/>
    <property type="match status" value="1"/>
</dbReference>
<evidence type="ECO:0000256" key="3">
    <source>
        <dbReference type="ARBA" id="ARBA00022490"/>
    </source>
</evidence>
<keyword evidence="7" id="KW-1185">Reference proteome</keyword>
<dbReference type="GO" id="GO:0034314">
    <property type="term" value="P:Arp2/3 complex-mediated actin nucleation"/>
    <property type="evidence" value="ECO:0007669"/>
    <property type="project" value="InterPro"/>
</dbReference>
<keyword evidence="3" id="KW-0963">Cytoplasm</keyword>
<evidence type="ECO:0000313" key="7">
    <source>
        <dbReference type="Proteomes" id="UP000015105"/>
    </source>
</evidence>
<evidence type="ECO:0000313" key="6">
    <source>
        <dbReference type="EnsemblPlants" id="AET7Gv21270000.6"/>
    </source>
</evidence>
<evidence type="ECO:0000256" key="5">
    <source>
        <dbReference type="ARBA" id="ARBA00023212"/>
    </source>
</evidence>
<accession>A0A453T746</accession>
<evidence type="ECO:0000256" key="2">
    <source>
        <dbReference type="ARBA" id="ARBA00010856"/>
    </source>
</evidence>
<sequence>QVYHSSFIDDDEITKACGCPLLPLKTHIKGPAPAADSGAVQHHTHL</sequence>
<reference evidence="7" key="1">
    <citation type="journal article" date="2014" name="Science">
        <title>Ancient hybridizations among the ancestral genomes of bread wheat.</title>
        <authorList>
            <consortium name="International Wheat Genome Sequencing Consortium,"/>
            <person name="Marcussen T."/>
            <person name="Sandve S.R."/>
            <person name="Heier L."/>
            <person name="Spannagl M."/>
            <person name="Pfeifer M."/>
            <person name="Jakobsen K.S."/>
            <person name="Wulff B.B."/>
            <person name="Steuernagel B."/>
            <person name="Mayer K.F."/>
            <person name="Olsen O.A."/>
        </authorList>
    </citation>
    <scope>NUCLEOTIDE SEQUENCE [LARGE SCALE GENOMIC DNA]</scope>
    <source>
        <strain evidence="7">cv. AL8/78</strain>
    </source>
</reference>
<dbReference type="Gramene" id="AET7Gv21270000.6">
    <property type="protein sequence ID" value="AET7Gv21270000.6"/>
    <property type="gene ID" value="AET7Gv21270000"/>
</dbReference>
<comment type="subcellular location">
    <subcellularLocation>
        <location evidence="1">Cytoplasm</location>
        <location evidence="1">Cytoskeleton</location>
    </subcellularLocation>
</comment>
<dbReference type="InterPro" id="IPR007204">
    <property type="entry name" value="ARPC3"/>
</dbReference>
<organism evidence="6 7">
    <name type="scientific">Aegilops tauschii subsp. strangulata</name>
    <name type="common">Goatgrass</name>
    <dbReference type="NCBI Taxonomy" id="200361"/>
    <lineage>
        <taxon>Eukaryota</taxon>
        <taxon>Viridiplantae</taxon>
        <taxon>Streptophyta</taxon>
        <taxon>Embryophyta</taxon>
        <taxon>Tracheophyta</taxon>
        <taxon>Spermatophyta</taxon>
        <taxon>Magnoliopsida</taxon>
        <taxon>Liliopsida</taxon>
        <taxon>Poales</taxon>
        <taxon>Poaceae</taxon>
        <taxon>BOP clade</taxon>
        <taxon>Pooideae</taxon>
        <taxon>Triticodae</taxon>
        <taxon>Triticeae</taxon>
        <taxon>Triticinae</taxon>
        <taxon>Aegilops</taxon>
    </lineage>
</organism>
<dbReference type="GO" id="GO:0005885">
    <property type="term" value="C:Arp2/3 protein complex"/>
    <property type="evidence" value="ECO:0007669"/>
    <property type="project" value="InterPro"/>
</dbReference>
<dbReference type="Gene3D" id="1.10.1760.10">
    <property type="entry name" value="Actin-related protein 2/3 complex subunit 3"/>
    <property type="match status" value="1"/>
</dbReference>
<keyword evidence="5" id="KW-0206">Cytoskeleton</keyword>
<reference evidence="6" key="5">
    <citation type="journal article" date="2021" name="G3 (Bethesda)">
        <title>Aegilops tauschii genome assembly Aet v5.0 features greater sequence contiguity and improved annotation.</title>
        <authorList>
            <person name="Wang L."/>
            <person name="Zhu T."/>
            <person name="Rodriguez J.C."/>
            <person name="Deal K.R."/>
            <person name="Dubcovsky J."/>
            <person name="McGuire P.E."/>
            <person name="Lux T."/>
            <person name="Spannagl M."/>
            <person name="Mayer K.F.X."/>
            <person name="Baldrich P."/>
            <person name="Meyers B.C."/>
            <person name="Huo N."/>
            <person name="Gu Y.Q."/>
            <person name="Zhou H."/>
            <person name="Devos K.M."/>
            <person name="Bennetzen J.L."/>
            <person name="Unver T."/>
            <person name="Budak H."/>
            <person name="Gulick P.J."/>
            <person name="Galiba G."/>
            <person name="Kalapos B."/>
            <person name="Nelson D.R."/>
            <person name="Li P."/>
            <person name="You F.M."/>
            <person name="Luo M.C."/>
            <person name="Dvorak J."/>
        </authorList>
    </citation>
    <scope>NUCLEOTIDE SEQUENCE [LARGE SCALE GENOMIC DNA]</scope>
    <source>
        <strain evidence="6">cv. AL8/78</strain>
    </source>
</reference>
<reference evidence="7" key="2">
    <citation type="journal article" date="2017" name="Nat. Plants">
        <title>The Aegilops tauschii genome reveals multiple impacts of transposons.</title>
        <authorList>
            <person name="Zhao G."/>
            <person name="Zou C."/>
            <person name="Li K."/>
            <person name="Wang K."/>
            <person name="Li T."/>
            <person name="Gao L."/>
            <person name="Zhang X."/>
            <person name="Wang H."/>
            <person name="Yang Z."/>
            <person name="Liu X."/>
            <person name="Jiang W."/>
            <person name="Mao L."/>
            <person name="Kong X."/>
            <person name="Jiao Y."/>
            <person name="Jia J."/>
        </authorList>
    </citation>
    <scope>NUCLEOTIDE SEQUENCE [LARGE SCALE GENOMIC DNA]</scope>
    <source>
        <strain evidence="7">cv. AL8/78</strain>
    </source>
</reference>
<dbReference type="GO" id="GO:0030833">
    <property type="term" value="P:regulation of actin filament polymerization"/>
    <property type="evidence" value="ECO:0007669"/>
    <property type="project" value="InterPro"/>
</dbReference>
<evidence type="ECO:0000256" key="4">
    <source>
        <dbReference type="ARBA" id="ARBA00023203"/>
    </source>
</evidence>